<feature type="transmembrane region" description="Helical" evidence="1">
    <location>
        <begin position="132"/>
        <end position="153"/>
    </location>
</feature>
<dbReference type="Pfam" id="PF02517">
    <property type="entry name" value="Rce1-like"/>
    <property type="match status" value="1"/>
</dbReference>
<feature type="transmembrane region" description="Helical" evidence="1">
    <location>
        <begin position="245"/>
        <end position="266"/>
    </location>
</feature>
<dbReference type="Proteomes" id="UP001597124">
    <property type="component" value="Unassembled WGS sequence"/>
</dbReference>
<dbReference type="PANTHER" id="PTHR35797">
    <property type="entry name" value="PROTEASE-RELATED"/>
    <property type="match status" value="1"/>
</dbReference>
<feature type="domain" description="CAAX prenyl protease 2/Lysostaphin resistance protein A-like" evidence="2">
    <location>
        <begin position="177"/>
        <end position="286"/>
    </location>
</feature>
<reference evidence="4" key="1">
    <citation type="journal article" date="2019" name="Int. J. Syst. Evol. Microbiol.">
        <title>The Global Catalogue of Microorganisms (GCM) 10K type strain sequencing project: providing services to taxonomists for standard genome sequencing and annotation.</title>
        <authorList>
            <consortium name="The Broad Institute Genomics Platform"/>
            <consortium name="The Broad Institute Genome Sequencing Center for Infectious Disease"/>
            <person name="Wu L."/>
            <person name="Ma J."/>
        </authorList>
    </citation>
    <scope>NUCLEOTIDE SEQUENCE [LARGE SCALE GENOMIC DNA]</scope>
    <source>
        <strain evidence="4">CCUG 52537</strain>
    </source>
</reference>
<accession>A0ABW3C2H1</accession>
<evidence type="ECO:0000256" key="1">
    <source>
        <dbReference type="SAM" id="Phobius"/>
    </source>
</evidence>
<dbReference type="GO" id="GO:0016787">
    <property type="term" value="F:hydrolase activity"/>
    <property type="evidence" value="ECO:0007669"/>
    <property type="project" value="UniProtKB-KW"/>
</dbReference>
<dbReference type="EMBL" id="JBHTIK010000002">
    <property type="protein sequence ID" value="MFD0847819.1"/>
    <property type="molecule type" value="Genomic_DNA"/>
</dbReference>
<feature type="transmembrane region" description="Helical" evidence="1">
    <location>
        <begin position="304"/>
        <end position="322"/>
    </location>
</feature>
<keyword evidence="4" id="KW-1185">Reference proteome</keyword>
<evidence type="ECO:0000259" key="2">
    <source>
        <dbReference type="Pfam" id="PF02517"/>
    </source>
</evidence>
<feature type="transmembrane region" description="Helical" evidence="1">
    <location>
        <begin position="12"/>
        <end position="35"/>
    </location>
</feature>
<protein>
    <submittedName>
        <fullName evidence="3">CPBP family intramembrane glutamic endopeptidase</fullName>
        <ecNumber evidence="3">3.4.-.-</ecNumber>
    </submittedName>
</protein>
<keyword evidence="1" id="KW-1133">Transmembrane helix</keyword>
<feature type="transmembrane region" description="Helical" evidence="1">
    <location>
        <begin position="273"/>
        <end position="292"/>
    </location>
</feature>
<gene>
    <name evidence="3" type="ORF">ACFQ00_05730</name>
</gene>
<feature type="transmembrane region" description="Helical" evidence="1">
    <location>
        <begin position="82"/>
        <end position="105"/>
    </location>
</feature>
<evidence type="ECO:0000313" key="3">
    <source>
        <dbReference type="EMBL" id="MFD0847819.1"/>
    </source>
</evidence>
<keyword evidence="1" id="KW-0472">Membrane</keyword>
<feature type="transmembrane region" description="Helical" evidence="1">
    <location>
        <begin position="203"/>
        <end position="225"/>
    </location>
</feature>
<dbReference type="EC" id="3.4.-.-" evidence="3"/>
<dbReference type="PANTHER" id="PTHR35797:SF1">
    <property type="entry name" value="PROTEASE"/>
    <property type="match status" value="1"/>
</dbReference>
<proteinExistence type="predicted"/>
<name>A0ABW3C2H1_SPHXN</name>
<dbReference type="InterPro" id="IPR042150">
    <property type="entry name" value="MmRce1-like"/>
</dbReference>
<evidence type="ECO:0000313" key="4">
    <source>
        <dbReference type="Proteomes" id="UP001597124"/>
    </source>
</evidence>
<sequence length="353" mass="37560">MRDSIRAHPFRWFYAIAFGIASLLWTYAVVAEIVAPDAYGPGQSLVDHYFTVRAEVLAAHPLIAAHPDGVPATLLSYWAVPLVFPFLFFPGAPTTAALIVVAAGWGKSGLKALLSLYHPLRGSLGWREGARLYLTLLLLVAGVAALAGTVTWLRAGDLALPGLIQGFGLQSAAMFASAWLVALFANQGALLEELGWRGFAWPLLVRKFGVPLVAAVVLGICWALWHFPREVPLLLAGQNTLPRLLAGQSVFIASCVGMTIVAGYFVNLSGGSVWPAIIVHGSFNMIGSAMRIELPGAGGSGQVHISLMVLWIILAGAVLLVAGRDLGWQRRLALHGGDGSTDPSRLWSKEGSN</sequence>
<dbReference type="InterPro" id="IPR003675">
    <property type="entry name" value="Rce1/LyrA-like_dom"/>
</dbReference>
<dbReference type="RefSeq" id="WP_381487485.1">
    <property type="nucleotide sequence ID" value="NZ_JBHTIK010000002.1"/>
</dbReference>
<comment type="caution">
    <text evidence="3">The sequence shown here is derived from an EMBL/GenBank/DDBJ whole genome shotgun (WGS) entry which is preliminary data.</text>
</comment>
<keyword evidence="3" id="KW-0378">Hydrolase</keyword>
<organism evidence="3 4">
    <name type="scientific">Sphingosinicella xenopeptidilytica</name>
    <dbReference type="NCBI Taxonomy" id="364098"/>
    <lineage>
        <taxon>Bacteria</taxon>
        <taxon>Pseudomonadati</taxon>
        <taxon>Pseudomonadota</taxon>
        <taxon>Alphaproteobacteria</taxon>
        <taxon>Sphingomonadales</taxon>
        <taxon>Sphingosinicellaceae</taxon>
        <taxon>Sphingosinicella</taxon>
    </lineage>
</organism>
<feature type="transmembrane region" description="Helical" evidence="1">
    <location>
        <begin position="173"/>
        <end position="191"/>
    </location>
</feature>
<keyword evidence="1" id="KW-0812">Transmembrane</keyword>